<reference evidence="6" key="1">
    <citation type="submission" date="2025-08" db="UniProtKB">
        <authorList>
            <consortium name="RefSeq"/>
        </authorList>
    </citation>
    <scope>IDENTIFICATION</scope>
</reference>
<evidence type="ECO:0000313" key="6">
    <source>
        <dbReference type="RefSeq" id="XP_010915770.1"/>
    </source>
</evidence>
<dbReference type="FunFam" id="3.40.50.2000:FF:000095">
    <property type="entry name" value="Glycosyltransferase"/>
    <property type="match status" value="1"/>
</dbReference>
<evidence type="ECO:0000256" key="1">
    <source>
        <dbReference type="ARBA" id="ARBA00009995"/>
    </source>
</evidence>
<dbReference type="InParanoid" id="A0A6I9QVE1"/>
<dbReference type="Gene3D" id="3.40.50.2000">
    <property type="entry name" value="Glycogen Phosphorylase B"/>
    <property type="match status" value="2"/>
</dbReference>
<protein>
    <recommendedName>
        <fullName evidence="4">Glycosyltransferase</fullName>
        <ecNumber evidence="4">2.4.1.-</ecNumber>
    </recommendedName>
</protein>
<keyword evidence="5" id="KW-1185">Reference proteome</keyword>
<keyword evidence="3" id="KW-0328">Glycosyltransferase</keyword>
<dbReference type="KEGG" id="egu:105040783"/>
<dbReference type="RefSeq" id="XP_010915770.1">
    <property type="nucleotide sequence ID" value="XM_010917468.3"/>
</dbReference>
<dbReference type="PANTHER" id="PTHR48048">
    <property type="entry name" value="GLYCOSYLTRANSFERASE"/>
    <property type="match status" value="1"/>
</dbReference>
<dbReference type="AlphaFoldDB" id="A0A6I9QVE1"/>
<comment type="similarity">
    <text evidence="1 3">Belongs to the UDP-glycosyltransferase family.</text>
</comment>
<dbReference type="InterPro" id="IPR050481">
    <property type="entry name" value="UDP-glycosyltransf_plant"/>
</dbReference>
<dbReference type="SUPFAM" id="SSF53756">
    <property type="entry name" value="UDP-Glycosyltransferase/glycogen phosphorylase"/>
    <property type="match status" value="1"/>
</dbReference>
<keyword evidence="2 3" id="KW-0808">Transferase</keyword>
<accession>A0A6I9QVE1</accession>
<dbReference type="FunFam" id="3.40.50.2000:FF:000020">
    <property type="entry name" value="Glycosyltransferase"/>
    <property type="match status" value="1"/>
</dbReference>
<evidence type="ECO:0000256" key="3">
    <source>
        <dbReference type="RuleBase" id="RU003718"/>
    </source>
</evidence>
<evidence type="ECO:0000313" key="5">
    <source>
        <dbReference type="Proteomes" id="UP000504607"/>
    </source>
</evidence>
<evidence type="ECO:0000256" key="2">
    <source>
        <dbReference type="ARBA" id="ARBA00022679"/>
    </source>
</evidence>
<organism evidence="5 6">
    <name type="scientific">Elaeis guineensis var. tenera</name>
    <name type="common">Oil palm</name>
    <dbReference type="NCBI Taxonomy" id="51953"/>
    <lineage>
        <taxon>Eukaryota</taxon>
        <taxon>Viridiplantae</taxon>
        <taxon>Streptophyta</taxon>
        <taxon>Embryophyta</taxon>
        <taxon>Tracheophyta</taxon>
        <taxon>Spermatophyta</taxon>
        <taxon>Magnoliopsida</taxon>
        <taxon>Liliopsida</taxon>
        <taxon>Arecaceae</taxon>
        <taxon>Arecoideae</taxon>
        <taxon>Cocoseae</taxon>
        <taxon>Elaeidinae</taxon>
        <taxon>Elaeis</taxon>
    </lineage>
</organism>
<dbReference type="PROSITE" id="PS00375">
    <property type="entry name" value="UDPGT"/>
    <property type="match status" value="1"/>
</dbReference>
<dbReference type="Proteomes" id="UP000504607">
    <property type="component" value="Chromosome 3"/>
</dbReference>
<evidence type="ECO:0000256" key="4">
    <source>
        <dbReference type="RuleBase" id="RU362057"/>
    </source>
</evidence>
<dbReference type="OrthoDB" id="5835829at2759"/>
<proteinExistence type="inferred from homology"/>
<dbReference type="Pfam" id="PF00201">
    <property type="entry name" value="UDPGT"/>
    <property type="match status" value="1"/>
</dbReference>
<gene>
    <name evidence="6" type="primary">LOC105040783</name>
</gene>
<dbReference type="CDD" id="cd03784">
    <property type="entry name" value="GT1_Gtf-like"/>
    <property type="match status" value="1"/>
</dbReference>
<dbReference type="InterPro" id="IPR002213">
    <property type="entry name" value="UDP_glucos_trans"/>
</dbReference>
<dbReference type="FunCoup" id="A0A6I9QVE1">
    <property type="interactions" value="254"/>
</dbReference>
<dbReference type="InterPro" id="IPR035595">
    <property type="entry name" value="UDP_glycos_trans_CS"/>
</dbReference>
<dbReference type="PANTHER" id="PTHR48048:SF13">
    <property type="entry name" value="GLYCOSYLTRANSFERASE"/>
    <property type="match status" value="1"/>
</dbReference>
<dbReference type="GeneID" id="105040783"/>
<dbReference type="EC" id="2.4.1.-" evidence="4"/>
<dbReference type="GO" id="GO:0035251">
    <property type="term" value="F:UDP-glucosyltransferase activity"/>
    <property type="evidence" value="ECO:0007669"/>
    <property type="project" value="InterPro"/>
</dbReference>
<name>A0A6I9QVE1_ELAGV</name>
<sequence>MKPSVVLYPSPGMGHLVSMVELGKLFLSHGLAVAIVTVDPPYNTGATAAFIARSSTALPAISFHRLPRVSLPHNPSPHFEAHAFDLLSLSNPHLLSFLQTLSLSSPIRALVLDFFCTEALDVAAAVGVPAYFFFSTSASNLTAFLHLPILHHKVTQSFKDLGHTPLDFPGLPPIPASGMPLPMLDRDDDAYKGFVYHFDRVPRAAGIIENSFEWLEPRALSALRSGLCVPGRRMPPIHCVGPLTRMDEGTKERHPCMAWLDAQPKASVVFLCFGSLGLFSAEQLTEIAEGLERSEQRFLWVVRSPPSPEPEKHFAAPPEPDLDVLLPKGFVERTKERGLVVKKWAPQVEVLAHEAVGGFVTHCGWNSVLESVRVGLPMIAWPLYAEQRMNKVSLVEELRLAVEMRGYDAVVTAGEVEEKVRWLMASDGGKELREKTLAAKKAAQAALAEGGSSHQALMELVNKWKTGD</sequence>